<evidence type="ECO:0000259" key="2">
    <source>
        <dbReference type="PROSITE" id="PS50110"/>
    </source>
</evidence>
<evidence type="ECO:0000313" key="4">
    <source>
        <dbReference type="EMBL" id="MYN11404.1"/>
    </source>
</evidence>
<dbReference type="SMART" id="SM00052">
    <property type="entry name" value="EAL"/>
    <property type="match status" value="1"/>
</dbReference>
<sequence>MADWSGCTAMVVEDSPVQRDHMAGLLRQAGFGEVLLACDGIDALRKLNARGVPVQLVLTDMDMPGMEGIELIRHICELELAASLLVASAREERLREAQASLAQRPARLALLGTALKPVHFEALADILERADMDQLCQASATGMPQAEEVRAGLEDGQFLPYYEPRIEIASGMLRGLDVLPCWMHPERGLIRAARFMPAVQGTDWIAPLTAAIAGQALHQLHAWHEIGLISLGVSIKLPAETLADRAQVDQLSALARELDLAPRTITWECPEPVLAGGAPLSIANLAHLAVRGFGLAVGGYRAGHTTQQQLARCPLTELRIDPVIVHEASQYPPRQTLLRASVSAARQMRMAAVAEGVELTEDLALLRGLGCEMAQGALVAAPMPGNALAAWIKNNRRRLKELASASAP</sequence>
<dbReference type="PANTHER" id="PTHR33121">
    <property type="entry name" value="CYCLIC DI-GMP PHOSPHODIESTERASE PDEF"/>
    <property type="match status" value="1"/>
</dbReference>
<dbReference type="PROSITE" id="PS50883">
    <property type="entry name" value="EAL"/>
    <property type="match status" value="1"/>
</dbReference>
<dbReference type="Pfam" id="PF00563">
    <property type="entry name" value="EAL"/>
    <property type="match status" value="1"/>
</dbReference>
<dbReference type="PANTHER" id="PTHR33121:SF79">
    <property type="entry name" value="CYCLIC DI-GMP PHOSPHODIESTERASE PDED-RELATED"/>
    <property type="match status" value="1"/>
</dbReference>
<evidence type="ECO:0000256" key="1">
    <source>
        <dbReference type="PROSITE-ProRule" id="PRU00169"/>
    </source>
</evidence>
<dbReference type="EMBL" id="WWCU01000075">
    <property type="protein sequence ID" value="MYN11404.1"/>
    <property type="molecule type" value="Genomic_DNA"/>
</dbReference>
<keyword evidence="1" id="KW-0597">Phosphoprotein</keyword>
<comment type="caution">
    <text evidence="4">The sequence shown here is derived from an EMBL/GenBank/DDBJ whole genome shotgun (WGS) entry which is preliminary data.</text>
</comment>
<dbReference type="RefSeq" id="WP_161075663.1">
    <property type="nucleotide sequence ID" value="NZ_WWCU01000075.1"/>
</dbReference>
<keyword evidence="5" id="KW-1185">Reference proteome</keyword>
<feature type="modified residue" description="4-aspartylphosphate" evidence="1">
    <location>
        <position position="60"/>
    </location>
</feature>
<dbReference type="Pfam" id="PF00072">
    <property type="entry name" value="Response_reg"/>
    <property type="match status" value="1"/>
</dbReference>
<dbReference type="SMART" id="SM00448">
    <property type="entry name" value="REC"/>
    <property type="match status" value="1"/>
</dbReference>
<dbReference type="Gene3D" id="3.20.20.450">
    <property type="entry name" value="EAL domain"/>
    <property type="match status" value="1"/>
</dbReference>
<accession>A0A7X4HI27</accession>
<proteinExistence type="predicted"/>
<dbReference type="PROSITE" id="PS50110">
    <property type="entry name" value="RESPONSE_REGULATORY"/>
    <property type="match status" value="1"/>
</dbReference>
<protein>
    <submittedName>
        <fullName evidence="4">EAL domain-containing protein</fullName>
    </submittedName>
</protein>
<dbReference type="InterPro" id="IPR011006">
    <property type="entry name" value="CheY-like_superfamily"/>
</dbReference>
<dbReference type="GO" id="GO:0000160">
    <property type="term" value="P:phosphorelay signal transduction system"/>
    <property type="evidence" value="ECO:0007669"/>
    <property type="project" value="InterPro"/>
</dbReference>
<dbReference type="InterPro" id="IPR050706">
    <property type="entry name" value="Cyclic-di-GMP_PDE-like"/>
</dbReference>
<evidence type="ECO:0000259" key="3">
    <source>
        <dbReference type="PROSITE" id="PS50883"/>
    </source>
</evidence>
<gene>
    <name evidence="4" type="ORF">GTP77_29255</name>
</gene>
<feature type="domain" description="EAL" evidence="3">
    <location>
        <begin position="142"/>
        <end position="396"/>
    </location>
</feature>
<name>A0A7X4HI27_9BURK</name>
<dbReference type="CDD" id="cd01948">
    <property type="entry name" value="EAL"/>
    <property type="match status" value="1"/>
</dbReference>
<organism evidence="4 5">
    <name type="scientific">Pseudoduganella aquatica</name>
    <dbReference type="NCBI Taxonomy" id="2660641"/>
    <lineage>
        <taxon>Bacteria</taxon>
        <taxon>Pseudomonadati</taxon>
        <taxon>Pseudomonadota</taxon>
        <taxon>Betaproteobacteria</taxon>
        <taxon>Burkholderiales</taxon>
        <taxon>Oxalobacteraceae</taxon>
        <taxon>Telluria group</taxon>
        <taxon>Pseudoduganella</taxon>
    </lineage>
</organism>
<dbReference type="Proteomes" id="UP000450676">
    <property type="component" value="Unassembled WGS sequence"/>
</dbReference>
<dbReference type="SUPFAM" id="SSF141868">
    <property type="entry name" value="EAL domain-like"/>
    <property type="match status" value="1"/>
</dbReference>
<evidence type="ECO:0000313" key="5">
    <source>
        <dbReference type="Proteomes" id="UP000450676"/>
    </source>
</evidence>
<reference evidence="4 5" key="1">
    <citation type="submission" date="2019-12" db="EMBL/GenBank/DDBJ databases">
        <title>Novel species isolated from a subtropical stream in China.</title>
        <authorList>
            <person name="Lu H."/>
        </authorList>
    </citation>
    <scope>NUCLEOTIDE SEQUENCE [LARGE SCALE GENOMIC DNA]</scope>
    <source>
        <strain evidence="4 5">FT127W</strain>
    </source>
</reference>
<dbReference type="InterPro" id="IPR001633">
    <property type="entry name" value="EAL_dom"/>
</dbReference>
<dbReference type="SUPFAM" id="SSF52172">
    <property type="entry name" value="CheY-like"/>
    <property type="match status" value="1"/>
</dbReference>
<feature type="domain" description="Response regulatory" evidence="2">
    <location>
        <begin position="8"/>
        <end position="131"/>
    </location>
</feature>
<dbReference type="Gene3D" id="3.40.50.2300">
    <property type="match status" value="1"/>
</dbReference>
<dbReference type="InterPro" id="IPR035919">
    <property type="entry name" value="EAL_sf"/>
</dbReference>
<dbReference type="GO" id="GO:0071111">
    <property type="term" value="F:cyclic-guanylate-specific phosphodiesterase activity"/>
    <property type="evidence" value="ECO:0007669"/>
    <property type="project" value="InterPro"/>
</dbReference>
<dbReference type="AlphaFoldDB" id="A0A7X4HI27"/>
<dbReference type="InterPro" id="IPR001789">
    <property type="entry name" value="Sig_transdc_resp-reg_receiver"/>
</dbReference>